<dbReference type="InterPro" id="IPR008780">
    <property type="entry name" value="Plasmodium_Vir"/>
</dbReference>
<gene>
    <name evidence="2" type="ORF">PVP01_0500400</name>
</gene>
<name>A0A564ZR15_PLAVI</name>
<proteinExistence type="predicted"/>
<evidence type="ECO:0000313" key="2">
    <source>
        <dbReference type="EMBL" id="VUZ93899.1"/>
    </source>
</evidence>
<dbReference type="EMBL" id="LT635616">
    <property type="protein sequence ID" value="VUZ93899.1"/>
    <property type="molecule type" value="Genomic_DNA"/>
</dbReference>
<dbReference type="OrthoDB" id="10341329at2759"/>
<feature type="compositionally biased region" description="Basic and acidic residues" evidence="1">
    <location>
        <begin position="329"/>
        <end position="338"/>
    </location>
</feature>
<reference evidence="3" key="1">
    <citation type="submission" date="2016-07" db="EMBL/GenBank/DDBJ databases">
        <authorList>
            <consortium name="Pathogen Informatics"/>
        </authorList>
    </citation>
    <scope>NUCLEOTIDE SEQUENCE [LARGE SCALE GENOMIC DNA]</scope>
</reference>
<sequence length="511" mass="58737">MASNRSNPQTNLMLVLHTVKKSFDYKSTDEYDISFVNALIRDIRNTPEKELKLHDTFLQLKKLAKRHHCFAYYDKENCYKYINYWLNKTIRDSKYNITKENFNVFYDFKNADPDDNADLFDSISKLRYMDNDTFEKMKKLYDLYDYFTNLKENKVPTTLCHHINDLAEKYESIMKEYEEKDHNLCKMLTNLKDVIVKDELVANDVCTKNTSDLFYIKIDPPGKKQNTVTVHAHGRVSGETPPPKSVSRYSSQAHGIKPEKTHTTHSVSVSLPQEHIRKSGETHTPPPVTVPSSRAQVLEKQARVEKEYANPKGPFRISEQASELQQGRLQEHGSRFPPEEPQESLESSGTEETGEYAGPKGLPEREPELELELRQEQPQEQGYRPGYGVYHFSEDGEGTFPEEGYPPADSTMHTFDTGTIMGTIKDAVSNVLEAVEPVPILGVSGGMGALYLLLKYTPIGSLFGRNRRNNQNIPNFFDPRYGEQFSGYYPQYYNEGFPNYRMNIADILLSF</sequence>
<dbReference type="VEuPathDB" id="PlasmoDB:PVW1_100007500"/>
<dbReference type="Proteomes" id="UP000220605">
    <property type="component" value="Chromosome 5"/>
</dbReference>
<organism evidence="2 3">
    <name type="scientific">Plasmodium vivax</name>
    <name type="common">malaria parasite P. vivax</name>
    <dbReference type="NCBI Taxonomy" id="5855"/>
    <lineage>
        <taxon>Eukaryota</taxon>
        <taxon>Sar</taxon>
        <taxon>Alveolata</taxon>
        <taxon>Apicomplexa</taxon>
        <taxon>Aconoidasida</taxon>
        <taxon>Haemosporida</taxon>
        <taxon>Plasmodiidae</taxon>
        <taxon>Plasmodium</taxon>
        <taxon>Plasmodium (Plasmodium)</taxon>
    </lineage>
</organism>
<dbReference type="VEuPathDB" id="PlasmoDB:PVPAM_110065200"/>
<evidence type="ECO:0000313" key="3">
    <source>
        <dbReference type="Proteomes" id="UP000220605"/>
    </source>
</evidence>
<protein>
    <submittedName>
        <fullName evidence="2">VIR protein</fullName>
    </submittedName>
</protein>
<feature type="region of interest" description="Disordered" evidence="1">
    <location>
        <begin position="233"/>
        <end position="269"/>
    </location>
</feature>
<feature type="region of interest" description="Disordered" evidence="1">
    <location>
        <begin position="321"/>
        <end position="363"/>
    </location>
</feature>
<dbReference type="VEuPathDB" id="PlasmoDB:PVX_012115"/>
<accession>A0A564ZR15</accession>
<dbReference type="AlphaFoldDB" id="A0A564ZR15"/>
<evidence type="ECO:0000256" key="1">
    <source>
        <dbReference type="SAM" id="MobiDB-lite"/>
    </source>
</evidence>
<dbReference type="VEuPathDB" id="PlasmoDB:PVP01_0500400"/>
<dbReference type="Pfam" id="PF05795">
    <property type="entry name" value="Plasmodium_Vir"/>
    <property type="match status" value="1"/>
</dbReference>